<evidence type="ECO:0000313" key="1">
    <source>
        <dbReference type="EMBL" id="CAJ74445.1"/>
    </source>
</evidence>
<accession>Q1Q348</accession>
<reference evidence="1" key="1">
    <citation type="journal article" date="2006" name="Nature">
        <title>Deciphering the evolution and metabolism of an anammox bacterium from a community genome.</title>
        <authorList>
            <person name="Strous M."/>
            <person name="Pelletier E."/>
            <person name="Mangenot S."/>
            <person name="Rattei T."/>
            <person name="Lehner A."/>
            <person name="Taylor M.W."/>
            <person name="Horn M."/>
            <person name="Daims H."/>
            <person name="Bartol-Mavel D."/>
            <person name="Wincker P."/>
            <person name="Barbe V."/>
            <person name="Fonknechten N."/>
            <person name="Vallenet D."/>
            <person name="Segurens B."/>
            <person name="Schenowitz-Truong C."/>
            <person name="Medigue C."/>
            <person name="Collingro A."/>
            <person name="Snel B."/>
            <person name="Dutilh B.E."/>
            <person name="OpDenCamp H.J.M."/>
            <person name="vanDerDrift C."/>
            <person name="Cirpus I."/>
            <person name="vanDePas-Schoonen K.T."/>
            <person name="Harhangi H.R."/>
            <person name="vanNiftrik L."/>
            <person name="Schmid M."/>
            <person name="Keltjens J."/>
            <person name="vanDeVossenberg J."/>
            <person name="Kartal B."/>
            <person name="Meier H."/>
            <person name="Frishman D."/>
            <person name="Huynen M.A."/>
            <person name="Mewes H."/>
            <person name="Weissenbach J."/>
            <person name="Jetten M.S.M."/>
            <person name="Wagner M."/>
            <person name="LePaslier D."/>
        </authorList>
    </citation>
    <scope>NUCLEOTIDE SEQUENCE</scope>
</reference>
<protein>
    <submittedName>
        <fullName evidence="1">Uncharacterized protein</fullName>
    </submittedName>
</protein>
<gene>
    <name evidence="1" type="ORF">kuste3682</name>
</gene>
<organism evidence="1">
    <name type="scientific">Kuenenia stuttgartiensis</name>
    <dbReference type="NCBI Taxonomy" id="174633"/>
    <lineage>
        <taxon>Bacteria</taxon>
        <taxon>Pseudomonadati</taxon>
        <taxon>Planctomycetota</taxon>
        <taxon>Candidatus Brocadiia</taxon>
        <taxon>Candidatus Brocadiales</taxon>
        <taxon>Candidatus Brocadiaceae</taxon>
        <taxon>Candidatus Kuenenia</taxon>
    </lineage>
</organism>
<proteinExistence type="predicted"/>
<sequence length="62" mass="7506">MLHLAFNVVPEYYYLCLWHHYLPGKMMEKQHTIYNKLHVKHTPLGRKHIKSPMKTQRCSAEK</sequence>
<dbReference type="AlphaFoldDB" id="Q1Q348"/>
<dbReference type="EMBL" id="CT573071">
    <property type="protein sequence ID" value="CAJ74445.1"/>
    <property type="molecule type" value="Genomic_DNA"/>
</dbReference>
<reference evidence="1" key="2">
    <citation type="submission" date="2006-01" db="EMBL/GenBank/DDBJ databases">
        <authorList>
            <person name="Genoscope"/>
        </authorList>
    </citation>
    <scope>NUCLEOTIDE SEQUENCE</scope>
</reference>
<name>Q1Q348_KUEST</name>